<evidence type="ECO:0000313" key="20">
    <source>
        <dbReference type="Proteomes" id="UP001215151"/>
    </source>
</evidence>
<reference evidence="19" key="1">
    <citation type="submission" date="2022-11" db="EMBL/GenBank/DDBJ databases">
        <title>Genome Sequence of Cubamyces cubensis.</title>
        <authorList>
            <person name="Buettner E."/>
        </authorList>
    </citation>
    <scope>NUCLEOTIDE SEQUENCE</scope>
    <source>
        <strain evidence="19">MPL-01</strain>
    </source>
</reference>
<comment type="function">
    <text evidence="13">Catalyzes the rate-limiting step of the non-oxidative phase in the pentose phosphate pathway. Catalyzes the reversible conversion of sedheptulose-7-phosphate and D-glyceraldehyde 3-phosphate into erythrose-4-phosphate and beta-D-fructose 6-phosphate.</text>
</comment>
<feature type="compositionally biased region" description="Pro residues" evidence="14">
    <location>
        <begin position="324"/>
        <end position="333"/>
    </location>
</feature>
<dbReference type="Proteomes" id="UP001215151">
    <property type="component" value="Unassembled WGS sequence"/>
</dbReference>
<dbReference type="GO" id="GO:0006098">
    <property type="term" value="P:pentose-phosphate shunt"/>
    <property type="evidence" value="ECO:0007669"/>
    <property type="project" value="UniProtKB-KW"/>
</dbReference>
<dbReference type="GO" id="GO:0004801">
    <property type="term" value="F:transaldolase activity"/>
    <property type="evidence" value="ECO:0007669"/>
    <property type="project" value="UniProtKB-EC"/>
</dbReference>
<comment type="similarity">
    <text evidence="3">Belongs to the transaldolase family. Type 1 subfamily.</text>
</comment>
<dbReference type="InterPro" id="IPR018820">
    <property type="entry name" value="BRE4-related_DUF2421"/>
</dbReference>
<feature type="transmembrane region" description="Helical" evidence="15">
    <location>
        <begin position="1018"/>
        <end position="1038"/>
    </location>
</feature>
<dbReference type="NCBIfam" id="TIGR00874">
    <property type="entry name" value="talAB"/>
    <property type="match status" value="1"/>
</dbReference>
<feature type="compositionally biased region" description="Acidic residues" evidence="14">
    <location>
        <begin position="861"/>
        <end position="873"/>
    </location>
</feature>
<dbReference type="GO" id="GO:0005737">
    <property type="term" value="C:cytoplasm"/>
    <property type="evidence" value="ECO:0007669"/>
    <property type="project" value="InterPro"/>
</dbReference>
<comment type="caution">
    <text evidence="19">The sequence shown here is derived from an EMBL/GenBank/DDBJ whole genome shotgun (WGS) entry which is preliminary data.</text>
</comment>
<feature type="transmembrane region" description="Helical" evidence="15">
    <location>
        <begin position="965"/>
        <end position="986"/>
    </location>
</feature>
<accession>A0AAD7X993</accession>
<feature type="domain" description="Putative ER transporter 6TM N-terminal" evidence="17">
    <location>
        <begin position="340"/>
        <end position="669"/>
    </location>
</feature>
<dbReference type="InterPro" id="IPR018225">
    <property type="entry name" value="Transaldolase_AS"/>
</dbReference>
<dbReference type="Pfam" id="PF10334">
    <property type="entry name" value="BRE4"/>
    <property type="match status" value="1"/>
</dbReference>
<feature type="transmembrane region" description="Helical" evidence="15">
    <location>
        <begin position="1058"/>
        <end position="1077"/>
    </location>
</feature>
<feature type="transmembrane region" description="Helical" evidence="15">
    <location>
        <begin position="402"/>
        <end position="431"/>
    </location>
</feature>
<dbReference type="Pfam" id="PF00923">
    <property type="entry name" value="TAL_FSA"/>
    <property type="match status" value="1"/>
</dbReference>
<evidence type="ECO:0000256" key="13">
    <source>
        <dbReference type="RuleBase" id="RU000501"/>
    </source>
</evidence>
<evidence type="ECO:0000256" key="14">
    <source>
        <dbReference type="SAM" id="MobiDB-lite"/>
    </source>
</evidence>
<evidence type="ECO:0000256" key="9">
    <source>
        <dbReference type="ARBA" id="ARBA00023126"/>
    </source>
</evidence>
<dbReference type="EMBL" id="JAPEVG010000374">
    <property type="protein sequence ID" value="KAJ8463750.1"/>
    <property type="molecule type" value="Genomic_DNA"/>
</dbReference>
<feature type="transmembrane region" description="Helical" evidence="15">
    <location>
        <begin position="473"/>
        <end position="490"/>
    </location>
</feature>
<dbReference type="InterPro" id="IPR018823">
    <property type="entry name" value="ArAE_2_N"/>
</dbReference>
<keyword evidence="20" id="KW-1185">Reference proteome</keyword>
<evidence type="ECO:0000256" key="8">
    <source>
        <dbReference type="ARBA" id="ARBA00022989"/>
    </source>
</evidence>
<sequence>MTTALDALKQTGTVVVSDTGDFESIDVYKPQDATTNPSLILAAANKPSYQRLINAAVEYGKQKGSNIEEKTDAAMDRLLVEFGKEILKIIPGRVSTEVDARLSFDKEATKKKAKELIALYESVGIKKERVLIKIASTWEGIQAARELECDEGIHCNLTLLFGFAQAVACAEAGVTLISPFVGRILDWYKKNKPGKEYVGDEDPGVQSVKKIFNYYKQHNYKTIVMGASIRTVDEIKALAGVDFLTITPSLLEELKNDTSPVPKKLDSTAAAQGQPIAKVSYIDNEPEFRWALCGDEMANDKLNEGIRMSSQDAEKLNASTTSVPPKPTTPPPASSVWDKLPPWVSKNLRSWKSWKLVLRCWAASWVSFLIMLPNKSLATLGNTAFFALLVSVMVPPNMPYQVFMFAITTLVLGLALGWALACAGMAAALAARDQTLLKETLQRTAQSAAGLANPDALFQSAIFNGDFLDTRSTVVFGVFLGFGCFIFALIRAYAPKLTIMSVFGTIAIDIFCSFGPLFPFSQYTLLNSLLTAVACYIAIALVFITLLFPESLNHSYLSSAVELLDKFKGILAMQEEVLSSDPHDVSPGTPLANKTNMARVTMIQQLQQLIGQKQFLNLEFSWGRWNGDDVKDMLEPMQVVATRLGALNGFARVMSHSLAVADHQTEDTASVSDAGTTGTAVDDTILLRQFRERNLAAEAEYRVRLVDVLPSVRESTADLRAAGVAVLGSLRDLIVAVNTNRYTRGHALQDARLAELDKALVTLRTALEEFKINKRLIILQPYQAVLQQAESGALNKFPLRGLYISYVFAANLIAVSNGIISLAEEVNETAMKRQHARLWAPKGLRAIWKLLRSRQGAGEDAVGEDPEPEEVVESEEKREYKLDPDSRPPKNVLQRFANTLHAMYKWGKTPEALFTVRYVVITIALWIPSVVKSSAHFAYAERSVWALIMAQTTMNIYASDQVYNYAMRLGGTFVGAVLGMLCWYIGAGHGNGNPYGLAAIVAAFLLPLVFLRNFAPPQYLVGILMVGATFVLVVGYSWIDGNLPHLFQNVGIGWSVAWRRWVLVMIGSAASFILMMLPPKSGRKAVRLRNASVLSGISYLYSHLTSLWLSADGPFDRAADGKDGDVPHKWPANLRAKFLALANQLQDLRMRTVMSKWEGSIRGAWPVEDYNKLLEAESDMLSSLVLLGGALANLDPDLRKATLPYTHVLNPHFISDVVSMFFLISQSLRTGEPLHQAQYKNLADRLHYHGGYAVIGTTADALARKTRLRQSLTSYEYMFNATAVVAVLQMAHALNDARTIVADLCGEVPLEGFERWREEYDRTHALA</sequence>
<evidence type="ECO:0000256" key="6">
    <source>
        <dbReference type="ARBA" id="ARBA00022679"/>
    </source>
</evidence>
<comment type="catalytic activity">
    <reaction evidence="12 13">
        <text>D-sedoheptulose 7-phosphate + D-glyceraldehyde 3-phosphate = D-erythrose 4-phosphate + beta-D-fructose 6-phosphate</text>
        <dbReference type="Rhea" id="RHEA:17053"/>
        <dbReference type="ChEBI" id="CHEBI:16897"/>
        <dbReference type="ChEBI" id="CHEBI:57483"/>
        <dbReference type="ChEBI" id="CHEBI:57634"/>
        <dbReference type="ChEBI" id="CHEBI:59776"/>
        <dbReference type="EC" id="2.2.1.2"/>
    </reaction>
</comment>
<comment type="subcellular location">
    <subcellularLocation>
        <location evidence="1">Membrane</location>
        <topology evidence="1">Multi-pass membrane protein</topology>
    </subcellularLocation>
</comment>
<comment type="pathway">
    <text evidence="2 13">Carbohydrate degradation; pentose phosphate pathway; D-glyceraldehyde 3-phosphate and beta-D-fructose 6-phosphate from D-ribose 5-phosphate and D-xylulose 5-phosphate (non-oxidative stage): step 2/3.</text>
</comment>
<feature type="transmembrane region" description="Helical" evidence="15">
    <location>
        <begin position="497"/>
        <end position="518"/>
    </location>
</feature>
<gene>
    <name evidence="19" type="ORF">ONZ51_g10050</name>
</gene>
<evidence type="ECO:0000256" key="4">
    <source>
        <dbReference type="ARBA" id="ARBA00013151"/>
    </source>
</evidence>
<evidence type="ECO:0000256" key="7">
    <source>
        <dbReference type="ARBA" id="ARBA00022692"/>
    </source>
</evidence>
<dbReference type="PANTHER" id="PTHR37994:SF3">
    <property type="entry name" value="ER TRANSPORTER 6TM N-TERMINAL DOMAIN-CONTAINING PROTEIN"/>
    <property type="match status" value="1"/>
</dbReference>
<proteinExistence type="inferred from homology"/>
<dbReference type="InterPro" id="IPR001585">
    <property type="entry name" value="TAL/FSA"/>
</dbReference>
<feature type="region of interest" description="Disordered" evidence="14">
    <location>
        <begin position="858"/>
        <end position="884"/>
    </location>
</feature>
<dbReference type="InterPro" id="IPR049453">
    <property type="entry name" value="Memb_transporter_dom"/>
</dbReference>
<dbReference type="PROSITE" id="PS01054">
    <property type="entry name" value="TRANSALDOLASE_1"/>
    <property type="match status" value="1"/>
</dbReference>
<keyword evidence="7 15" id="KW-0812">Transmembrane</keyword>
<dbReference type="InterPro" id="IPR013785">
    <property type="entry name" value="Aldolase_TIM"/>
</dbReference>
<evidence type="ECO:0000259" key="16">
    <source>
        <dbReference type="Pfam" id="PF10334"/>
    </source>
</evidence>
<feature type="transmembrane region" description="Helical" evidence="15">
    <location>
        <begin position="992"/>
        <end position="1011"/>
    </location>
</feature>
<evidence type="ECO:0000256" key="15">
    <source>
        <dbReference type="SAM" id="Phobius"/>
    </source>
</evidence>
<keyword evidence="10 15" id="KW-0472">Membrane</keyword>
<name>A0AAD7X993_9APHY</name>
<evidence type="ECO:0000313" key="19">
    <source>
        <dbReference type="EMBL" id="KAJ8463750.1"/>
    </source>
</evidence>
<evidence type="ECO:0000256" key="11">
    <source>
        <dbReference type="ARBA" id="ARBA00023270"/>
    </source>
</evidence>
<feature type="compositionally biased region" description="Basic and acidic residues" evidence="14">
    <location>
        <begin position="874"/>
        <end position="884"/>
    </location>
</feature>
<evidence type="ECO:0000259" key="18">
    <source>
        <dbReference type="Pfam" id="PF13515"/>
    </source>
</evidence>
<feature type="transmembrane region" description="Helical" evidence="15">
    <location>
        <begin position="524"/>
        <end position="548"/>
    </location>
</feature>
<feature type="domain" description="DUF2421" evidence="16">
    <location>
        <begin position="1079"/>
        <end position="1307"/>
    </location>
</feature>
<dbReference type="CDD" id="cd00957">
    <property type="entry name" value="Transaldolase_TalAB"/>
    <property type="match status" value="1"/>
</dbReference>
<evidence type="ECO:0000256" key="2">
    <source>
        <dbReference type="ARBA" id="ARBA00004857"/>
    </source>
</evidence>
<evidence type="ECO:0000256" key="10">
    <source>
        <dbReference type="ARBA" id="ARBA00023136"/>
    </source>
</evidence>
<dbReference type="InterPro" id="IPR004730">
    <property type="entry name" value="Transaldolase_1"/>
</dbReference>
<dbReference type="SUPFAM" id="SSF51569">
    <property type="entry name" value="Aldolase"/>
    <property type="match status" value="1"/>
</dbReference>
<keyword evidence="11" id="KW-0704">Schiff base</keyword>
<keyword evidence="9 13" id="KW-0570">Pentose shunt</keyword>
<keyword evidence="8 15" id="KW-1133">Transmembrane helix</keyword>
<evidence type="ECO:0000256" key="3">
    <source>
        <dbReference type="ARBA" id="ARBA00008012"/>
    </source>
</evidence>
<dbReference type="PANTHER" id="PTHR37994">
    <property type="entry name" value="ARAE_2_N DOMAIN-CONTAINING PROTEIN-RELATED"/>
    <property type="match status" value="1"/>
</dbReference>
<dbReference type="GO" id="GO:0016020">
    <property type="term" value="C:membrane"/>
    <property type="evidence" value="ECO:0007669"/>
    <property type="project" value="UniProtKB-SubCell"/>
</dbReference>
<dbReference type="FunFam" id="3.20.20.70:FF:000088">
    <property type="entry name" value="Transaldolase"/>
    <property type="match status" value="1"/>
</dbReference>
<dbReference type="PROSITE" id="PS00958">
    <property type="entry name" value="TRANSALDOLASE_2"/>
    <property type="match status" value="1"/>
</dbReference>
<dbReference type="Gene3D" id="3.20.20.70">
    <property type="entry name" value="Aldolase class I"/>
    <property type="match status" value="1"/>
</dbReference>
<protein>
    <recommendedName>
        <fullName evidence="5 13">Transaldolase</fullName>
        <ecNumber evidence="4 13">2.2.1.2</ecNumber>
    </recommendedName>
</protein>
<dbReference type="EC" id="2.2.1.2" evidence="4 13"/>
<feature type="domain" description="Integral membrane bound transporter" evidence="18">
    <location>
        <begin position="937"/>
        <end position="1073"/>
    </location>
</feature>
<evidence type="ECO:0000259" key="17">
    <source>
        <dbReference type="Pfam" id="PF10337"/>
    </source>
</evidence>
<evidence type="ECO:0000256" key="5">
    <source>
        <dbReference type="ARBA" id="ARBA00018292"/>
    </source>
</evidence>
<evidence type="ECO:0000256" key="12">
    <source>
        <dbReference type="ARBA" id="ARBA00048810"/>
    </source>
</evidence>
<dbReference type="GO" id="GO:0005975">
    <property type="term" value="P:carbohydrate metabolic process"/>
    <property type="evidence" value="ECO:0007669"/>
    <property type="project" value="InterPro"/>
</dbReference>
<dbReference type="Pfam" id="PF10337">
    <property type="entry name" value="ArAE_2_N"/>
    <property type="match status" value="1"/>
</dbReference>
<organism evidence="19 20">
    <name type="scientific">Trametes cubensis</name>
    <dbReference type="NCBI Taxonomy" id="1111947"/>
    <lineage>
        <taxon>Eukaryota</taxon>
        <taxon>Fungi</taxon>
        <taxon>Dikarya</taxon>
        <taxon>Basidiomycota</taxon>
        <taxon>Agaricomycotina</taxon>
        <taxon>Agaricomycetes</taxon>
        <taxon>Polyporales</taxon>
        <taxon>Polyporaceae</taxon>
        <taxon>Trametes</taxon>
    </lineage>
</organism>
<dbReference type="Pfam" id="PF13515">
    <property type="entry name" value="FUSC_2"/>
    <property type="match status" value="1"/>
</dbReference>
<evidence type="ECO:0000256" key="1">
    <source>
        <dbReference type="ARBA" id="ARBA00004141"/>
    </source>
</evidence>
<keyword evidence="6 13" id="KW-0808">Transferase</keyword>
<feature type="region of interest" description="Disordered" evidence="14">
    <location>
        <begin position="313"/>
        <end position="335"/>
    </location>
</feature>